<dbReference type="EMBL" id="FOME01000001">
    <property type="protein sequence ID" value="SFC51702.1"/>
    <property type="molecule type" value="Genomic_DNA"/>
</dbReference>
<name>A0A1H5T0X4_9PSEU</name>
<dbReference type="PANTHER" id="PTHR40763:SF5">
    <property type="entry name" value="MEMBRANE PROTEIN"/>
    <property type="match status" value="1"/>
</dbReference>
<evidence type="ECO:0000313" key="5">
    <source>
        <dbReference type="Proteomes" id="UP000236729"/>
    </source>
</evidence>
<dbReference type="InterPro" id="IPR012551">
    <property type="entry name" value="DUF1707_SHOCT-like"/>
</dbReference>
<dbReference type="EMBL" id="FNVB01000002">
    <property type="protein sequence ID" value="SEF56429.1"/>
    <property type="molecule type" value="Genomic_DNA"/>
</dbReference>
<dbReference type="Proteomes" id="UP000199690">
    <property type="component" value="Unassembled WGS sequence"/>
</dbReference>
<evidence type="ECO:0000313" key="2">
    <source>
        <dbReference type="EMBL" id="SEF56429.1"/>
    </source>
</evidence>
<proteinExistence type="predicted"/>
<evidence type="ECO:0000313" key="4">
    <source>
        <dbReference type="Proteomes" id="UP000199690"/>
    </source>
</evidence>
<dbReference type="AlphaFoldDB" id="A0A1H5T0X4"/>
<evidence type="ECO:0000259" key="1">
    <source>
        <dbReference type="Pfam" id="PF08044"/>
    </source>
</evidence>
<reference evidence="4 5" key="1">
    <citation type="submission" date="2016-10" db="EMBL/GenBank/DDBJ databases">
        <authorList>
            <person name="Varghese N."/>
            <person name="Submissions S."/>
        </authorList>
    </citation>
    <scope>NUCLEOTIDE SEQUENCE [LARGE SCALE GENOMIC DNA]</scope>
    <source>
        <strain evidence="5">ATCC 20501</strain>
        <strain evidence="3 4">CGMCC 4.3529</strain>
    </source>
</reference>
<sequence length="196" mass="20979">MTSEVPESVRREMRASNADRDAVVQRLQEAAGEGRIDLTELTERVDLALAAKTYADLEPLTADLPSGRTADPGKPLFLKGGLHGASRTGRWQVPAQITAHGGMGGVKLDFTQADCRLPLVELEAHGQMAGVTIIIPEAWSAETDEVDPGLGGLKDKTTPDRHPGAPLIRLTGSGGAAGVVIRHPNGWERRKLRRGR</sequence>
<dbReference type="SMR" id="A0A1H5T0X4"/>
<reference evidence="2" key="2">
    <citation type="submission" date="2016-10" db="EMBL/GenBank/DDBJ databases">
        <authorList>
            <person name="de Groot N.N."/>
        </authorList>
    </citation>
    <scope>NUCLEOTIDE SEQUENCE [LARGE SCALE GENOMIC DNA]</scope>
    <source>
        <strain evidence="2">ATCC 20501</strain>
    </source>
</reference>
<gene>
    <name evidence="2" type="ORF">SAMN02982929_00090</name>
    <name evidence="3" type="ORF">SAMN05216506_101942</name>
</gene>
<evidence type="ECO:0000313" key="3">
    <source>
        <dbReference type="EMBL" id="SFC51702.1"/>
    </source>
</evidence>
<keyword evidence="4" id="KW-1185">Reference proteome</keyword>
<dbReference type="Proteomes" id="UP000236729">
    <property type="component" value="Unassembled WGS sequence"/>
</dbReference>
<dbReference type="Pfam" id="PF08044">
    <property type="entry name" value="DUF1707"/>
    <property type="match status" value="1"/>
</dbReference>
<dbReference type="RefSeq" id="WP_093346382.1">
    <property type="nucleotide sequence ID" value="NZ_FNVB01000002.1"/>
</dbReference>
<organism evidence="2 5">
    <name type="scientific">Saccharopolyspora kobensis</name>
    <dbReference type="NCBI Taxonomy" id="146035"/>
    <lineage>
        <taxon>Bacteria</taxon>
        <taxon>Bacillati</taxon>
        <taxon>Actinomycetota</taxon>
        <taxon>Actinomycetes</taxon>
        <taxon>Pseudonocardiales</taxon>
        <taxon>Pseudonocardiaceae</taxon>
        <taxon>Saccharopolyspora</taxon>
    </lineage>
</organism>
<feature type="domain" description="DUF1707" evidence="1">
    <location>
        <begin position="13"/>
        <end position="65"/>
    </location>
</feature>
<protein>
    <recommendedName>
        <fullName evidence="1">DUF1707 domain-containing protein</fullName>
    </recommendedName>
</protein>
<dbReference type="PANTHER" id="PTHR40763">
    <property type="entry name" value="MEMBRANE PROTEIN-RELATED"/>
    <property type="match status" value="1"/>
</dbReference>
<accession>A0A1I1JUQ9</accession>
<accession>A0A1H5T0X4</accession>